<dbReference type="EMBL" id="UYJE01004311">
    <property type="protein sequence ID" value="VDI27048.1"/>
    <property type="molecule type" value="Genomic_DNA"/>
</dbReference>
<dbReference type="Proteomes" id="UP000596742">
    <property type="component" value="Unassembled WGS sequence"/>
</dbReference>
<name>A0A8B6DYA9_MYTGA</name>
<reference evidence="1" key="1">
    <citation type="submission" date="2018-11" db="EMBL/GenBank/DDBJ databases">
        <authorList>
            <person name="Alioto T."/>
            <person name="Alioto T."/>
        </authorList>
    </citation>
    <scope>NUCLEOTIDE SEQUENCE</scope>
</reference>
<keyword evidence="2" id="KW-1185">Reference proteome</keyword>
<dbReference type="AlphaFoldDB" id="A0A8B6DYA9"/>
<feature type="non-terminal residue" evidence="1">
    <location>
        <position position="1"/>
    </location>
</feature>
<gene>
    <name evidence="1" type="ORF">MGAL_10B055542</name>
</gene>
<accession>A0A8B6DYA9</accession>
<comment type="caution">
    <text evidence="1">The sequence shown here is derived from an EMBL/GenBank/DDBJ whole genome shotgun (WGS) entry which is preliminary data.</text>
</comment>
<proteinExistence type="predicted"/>
<organism evidence="1 2">
    <name type="scientific">Mytilus galloprovincialis</name>
    <name type="common">Mediterranean mussel</name>
    <dbReference type="NCBI Taxonomy" id="29158"/>
    <lineage>
        <taxon>Eukaryota</taxon>
        <taxon>Metazoa</taxon>
        <taxon>Spiralia</taxon>
        <taxon>Lophotrochozoa</taxon>
        <taxon>Mollusca</taxon>
        <taxon>Bivalvia</taxon>
        <taxon>Autobranchia</taxon>
        <taxon>Pteriomorphia</taxon>
        <taxon>Mytilida</taxon>
        <taxon>Mytiloidea</taxon>
        <taxon>Mytilidae</taxon>
        <taxon>Mytilinae</taxon>
        <taxon>Mytilus</taxon>
    </lineage>
</organism>
<evidence type="ECO:0000313" key="1">
    <source>
        <dbReference type="EMBL" id="VDI27048.1"/>
    </source>
</evidence>
<sequence length="57" mass="6851">FCVLILTWLELIEIFDIIQVVFRMKVKFCSDYADETHIKLNWIHVLQNSFTSELHPL</sequence>
<evidence type="ECO:0000313" key="2">
    <source>
        <dbReference type="Proteomes" id="UP000596742"/>
    </source>
</evidence>
<feature type="non-terminal residue" evidence="1">
    <location>
        <position position="57"/>
    </location>
</feature>
<protein>
    <submittedName>
        <fullName evidence="1">Uncharacterized protein</fullName>
    </submittedName>
</protein>